<dbReference type="Proteomes" id="UP001419268">
    <property type="component" value="Unassembled WGS sequence"/>
</dbReference>
<sequence>MNHQNRNQIEPRFARFDRFGFAVLVRGGGAAAVRRALRDGPTAVRVLERRERDSGCERGEGERDMEPKRERRRRKQRERAAPQAERGEPRRGAAAARRGARGELQRRTNGATLRKARTHSSERWRRLGIGGGCGSGGPATREAACVGWCGRGRVGTGTTPATLRWRAERREEPGGRGDGGERREERE</sequence>
<feature type="region of interest" description="Disordered" evidence="1">
    <location>
        <begin position="150"/>
        <end position="187"/>
    </location>
</feature>
<name>A0AAP0IS26_9MAGN</name>
<evidence type="ECO:0000313" key="2">
    <source>
        <dbReference type="EMBL" id="KAK9119641.1"/>
    </source>
</evidence>
<accession>A0AAP0IS26</accession>
<evidence type="ECO:0000313" key="3">
    <source>
        <dbReference type="Proteomes" id="UP001419268"/>
    </source>
</evidence>
<comment type="caution">
    <text evidence="2">The sequence shown here is derived from an EMBL/GenBank/DDBJ whole genome shotgun (WGS) entry which is preliminary data.</text>
</comment>
<gene>
    <name evidence="2" type="ORF">Scep_017734</name>
</gene>
<organism evidence="2 3">
    <name type="scientific">Stephania cephalantha</name>
    <dbReference type="NCBI Taxonomy" id="152367"/>
    <lineage>
        <taxon>Eukaryota</taxon>
        <taxon>Viridiplantae</taxon>
        <taxon>Streptophyta</taxon>
        <taxon>Embryophyta</taxon>
        <taxon>Tracheophyta</taxon>
        <taxon>Spermatophyta</taxon>
        <taxon>Magnoliopsida</taxon>
        <taxon>Ranunculales</taxon>
        <taxon>Menispermaceae</taxon>
        <taxon>Menispermoideae</taxon>
        <taxon>Cissampelideae</taxon>
        <taxon>Stephania</taxon>
    </lineage>
</organism>
<evidence type="ECO:0000256" key="1">
    <source>
        <dbReference type="SAM" id="MobiDB-lite"/>
    </source>
</evidence>
<proteinExistence type="predicted"/>
<protein>
    <submittedName>
        <fullName evidence="2">Uncharacterized protein</fullName>
    </submittedName>
</protein>
<reference evidence="2 3" key="1">
    <citation type="submission" date="2024-01" db="EMBL/GenBank/DDBJ databases">
        <title>Genome assemblies of Stephania.</title>
        <authorList>
            <person name="Yang L."/>
        </authorList>
    </citation>
    <scope>NUCLEOTIDE SEQUENCE [LARGE SCALE GENOMIC DNA]</scope>
    <source>
        <strain evidence="2">JXDWG</strain>
        <tissue evidence="2">Leaf</tissue>
    </source>
</reference>
<dbReference type="EMBL" id="JBBNAG010000007">
    <property type="protein sequence ID" value="KAK9119641.1"/>
    <property type="molecule type" value="Genomic_DNA"/>
</dbReference>
<feature type="compositionally biased region" description="Basic and acidic residues" evidence="1">
    <location>
        <begin position="48"/>
        <end position="69"/>
    </location>
</feature>
<feature type="compositionally biased region" description="Basic and acidic residues" evidence="1">
    <location>
        <begin position="165"/>
        <end position="187"/>
    </location>
</feature>
<feature type="region of interest" description="Disordered" evidence="1">
    <location>
        <begin position="48"/>
        <end position="122"/>
    </location>
</feature>
<keyword evidence="3" id="KW-1185">Reference proteome</keyword>
<dbReference type="AlphaFoldDB" id="A0AAP0IS26"/>